<organism evidence="2 3">
    <name type="scientific">Trypanosoma conorhini</name>
    <dbReference type="NCBI Taxonomy" id="83891"/>
    <lineage>
        <taxon>Eukaryota</taxon>
        <taxon>Discoba</taxon>
        <taxon>Euglenozoa</taxon>
        <taxon>Kinetoplastea</taxon>
        <taxon>Metakinetoplastina</taxon>
        <taxon>Trypanosomatida</taxon>
        <taxon>Trypanosomatidae</taxon>
        <taxon>Trypanosoma</taxon>
    </lineage>
</organism>
<keyword evidence="3" id="KW-1185">Reference proteome</keyword>
<feature type="compositionally biased region" description="Low complexity" evidence="1">
    <location>
        <begin position="19"/>
        <end position="39"/>
    </location>
</feature>
<sequence length="211" mass="21249">MPRSEAARPSQNGAKAHSPSRSSGGSTRRSAWAPSSALRFRSRRPPPPTLLLPLLSGAGTDAASFAAAASAAAPPQPALLASRCEGPCDVASALPGVGEDAASNSRCGAGKVASISLQETPSLGAETSGCSGVGSFGVAAGTGFLVKGTDLICIQRAVVQQDVRHRHTAVFTYRVSCAAAEIAVAAAPARSLRCFDAIPTKPPSSSPCFVH</sequence>
<protein>
    <submittedName>
        <fullName evidence="2">Uncharacterized protein</fullName>
    </submittedName>
</protein>
<accession>A0A422QCC3</accession>
<feature type="region of interest" description="Disordered" evidence="1">
    <location>
        <begin position="1"/>
        <end position="54"/>
    </location>
</feature>
<name>A0A422QCC3_9TRYP</name>
<gene>
    <name evidence="2" type="ORF">Tco025E_00002</name>
</gene>
<dbReference type="RefSeq" id="XP_029232824.1">
    <property type="nucleotide sequence ID" value="XM_029366951.1"/>
</dbReference>
<dbReference type="GeneID" id="40313613"/>
<reference evidence="2 3" key="1">
    <citation type="journal article" date="2018" name="BMC Genomics">
        <title>Genomic comparison of Trypanosoma conorhini and Trypanosoma rangeli to Trypanosoma cruzi strains of high and low virulence.</title>
        <authorList>
            <person name="Bradwell K.R."/>
            <person name="Koparde V.N."/>
            <person name="Matveyev A.V."/>
            <person name="Serrano M.G."/>
            <person name="Alves J.M."/>
            <person name="Parikh H."/>
            <person name="Huang B."/>
            <person name="Lee V."/>
            <person name="Espinosa-Alvarez O."/>
            <person name="Ortiz P.A."/>
            <person name="Costa-Martins A.G."/>
            <person name="Teixeira M.M."/>
            <person name="Buck G.A."/>
        </authorList>
    </citation>
    <scope>NUCLEOTIDE SEQUENCE [LARGE SCALE GENOMIC DNA]</scope>
    <source>
        <strain evidence="2 3">025E</strain>
    </source>
</reference>
<dbReference type="AlphaFoldDB" id="A0A422QCC3"/>
<dbReference type="EMBL" id="MKKU01000001">
    <property type="protein sequence ID" value="RNF27618.1"/>
    <property type="molecule type" value="Genomic_DNA"/>
</dbReference>
<comment type="caution">
    <text evidence="2">The sequence shown here is derived from an EMBL/GenBank/DDBJ whole genome shotgun (WGS) entry which is preliminary data.</text>
</comment>
<dbReference type="Proteomes" id="UP000284403">
    <property type="component" value="Unassembled WGS sequence"/>
</dbReference>
<proteinExistence type="predicted"/>
<evidence type="ECO:0000313" key="3">
    <source>
        <dbReference type="Proteomes" id="UP000284403"/>
    </source>
</evidence>
<evidence type="ECO:0000256" key="1">
    <source>
        <dbReference type="SAM" id="MobiDB-lite"/>
    </source>
</evidence>
<evidence type="ECO:0000313" key="2">
    <source>
        <dbReference type="EMBL" id="RNF27618.1"/>
    </source>
</evidence>